<accession>A0ABV5DU38</accession>
<proteinExistence type="predicted"/>
<gene>
    <name evidence="2" type="ORF">VSQ78_10265</name>
</gene>
<dbReference type="Proteomes" id="UP001585053">
    <property type="component" value="Unassembled WGS sequence"/>
</dbReference>
<feature type="compositionally biased region" description="Basic and acidic residues" evidence="1">
    <location>
        <begin position="24"/>
        <end position="39"/>
    </location>
</feature>
<dbReference type="GeneID" id="91394569"/>
<comment type="caution">
    <text evidence="2">The sequence shown here is derived from an EMBL/GenBank/DDBJ whole genome shotgun (WGS) entry which is preliminary data.</text>
</comment>
<evidence type="ECO:0000313" key="3">
    <source>
        <dbReference type="Proteomes" id="UP001585053"/>
    </source>
</evidence>
<protein>
    <submittedName>
        <fullName evidence="2">Uncharacterized protein</fullName>
    </submittedName>
</protein>
<evidence type="ECO:0000313" key="2">
    <source>
        <dbReference type="EMBL" id="MFB8768084.1"/>
    </source>
</evidence>
<organism evidence="2 3">
    <name type="scientific">Nocardiopsis alba</name>
    <dbReference type="NCBI Taxonomy" id="53437"/>
    <lineage>
        <taxon>Bacteria</taxon>
        <taxon>Bacillati</taxon>
        <taxon>Actinomycetota</taxon>
        <taxon>Actinomycetes</taxon>
        <taxon>Streptosporangiales</taxon>
        <taxon>Nocardiopsidaceae</taxon>
        <taxon>Nocardiopsis</taxon>
    </lineage>
</organism>
<keyword evidence="3" id="KW-1185">Reference proteome</keyword>
<sequence>MHHDLSAQAADLYRVEMERLAREERMAREARRTEREKEREKRRRR</sequence>
<name>A0ABV5DU38_9ACTN</name>
<reference evidence="2 3" key="1">
    <citation type="submission" date="2024-01" db="EMBL/GenBank/DDBJ databases">
        <title>Genome mining of biosynthetic gene clusters to explore secondary metabolites of Streptomyces sp.</title>
        <authorList>
            <person name="Baig A."/>
            <person name="Ajitkumar Shintre N."/>
            <person name="Kumar H."/>
            <person name="Anbarasu A."/>
            <person name="Ramaiah S."/>
        </authorList>
    </citation>
    <scope>NUCLEOTIDE SEQUENCE [LARGE SCALE GENOMIC DNA]</scope>
    <source>
        <strain evidence="2 3">A01</strain>
    </source>
</reference>
<feature type="region of interest" description="Disordered" evidence="1">
    <location>
        <begin position="24"/>
        <end position="45"/>
    </location>
</feature>
<evidence type="ECO:0000256" key="1">
    <source>
        <dbReference type="SAM" id="MobiDB-lite"/>
    </source>
</evidence>
<dbReference type="EMBL" id="JAYMRS010000003">
    <property type="protein sequence ID" value="MFB8768084.1"/>
    <property type="molecule type" value="Genomic_DNA"/>
</dbReference>
<dbReference type="RefSeq" id="WP_014908672.1">
    <property type="nucleotide sequence ID" value="NZ_BAZE01000005.1"/>
</dbReference>